<dbReference type="EMBL" id="JACCKB010000003">
    <property type="protein sequence ID" value="NYZ64945.1"/>
    <property type="molecule type" value="Genomic_DNA"/>
</dbReference>
<reference evidence="1 2" key="1">
    <citation type="submission" date="2020-07" db="EMBL/GenBank/DDBJ databases">
        <title>Endozoicomonas sp. nov., isolated from sediment.</title>
        <authorList>
            <person name="Gu T."/>
        </authorList>
    </citation>
    <scope>NUCLEOTIDE SEQUENCE [LARGE SCALE GENOMIC DNA]</scope>
    <source>
        <strain evidence="1 2">SM1973</strain>
    </source>
</reference>
<dbReference type="RefSeq" id="WP_180566983.1">
    <property type="nucleotide sequence ID" value="NZ_JACCKB010000003.1"/>
</dbReference>
<protein>
    <submittedName>
        <fullName evidence="1">Uncharacterized protein</fullName>
    </submittedName>
</protein>
<dbReference type="AlphaFoldDB" id="A0A853I6V6"/>
<organism evidence="1 2">
    <name type="scientific">Spartinivicinus marinus</name>
    <dbReference type="NCBI Taxonomy" id="2994442"/>
    <lineage>
        <taxon>Bacteria</taxon>
        <taxon>Pseudomonadati</taxon>
        <taxon>Pseudomonadota</taxon>
        <taxon>Gammaproteobacteria</taxon>
        <taxon>Oceanospirillales</taxon>
        <taxon>Zooshikellaceae</taxon>
        <taxon>Spartinivicinus</taxon>
    </lineage>
</organism>
<comment type="caution">
    <text evidence="1">The sequence shown here is derived from an EMBL/GenBank/DDBJ whole genome shotgun (WGS) entry which is preliminary data.</text>
</comment>
<keyword evidence="2" id="KW-1185">Reference proteome</keyword>
<evidence type="ECO:0000313" key="2">
    <source>
        <dbReference type="Proteomes" id="UP000569732"/>
    </source>
</evidence>
<gene>
    <name evidence="1" type="ORF">H0A36_02925</name>
</gene>
<evidence type="ECO:0000313" key="1">
    <source>
        <dbReference type="EMBL" id="NYZ64945.1"/>
    </source>
</evidence>
<dbReference type="Proteomes" id="UP000569732">
    <property type="component" value="Unassembled WGS sequence"/>
</dbReference>
<name>A0A853I6V6_9GAMM</name>
<proteinExistence type="predicted"/>
<sequence length="78" mass="8588">MNNVDQHLGQLNETLSNINDQLHIITDTINNVISLQGSADQDDPIIKKLLHRQQELFGQSDAILKKIDALLGVTVDAA</sequence>
<accession>A0A853I6V6</accession>